<organism evidence="2 3">
    <name type="scientific">Collybia nuda</name>
    <dbReference type="NCBI Taxonomy" id="64659"/>
    <lineage>
        <taxon>Eukaryota</taxon>
        <taxon>Fungi</taxon>
        <taxon>Dikarya</taxon>
        <taxon>Basidiomycota</taxon>
        <taxon>Agaricomycotina</taxon>
        <taxon>Agaricomycetes</taxon>
        <taxon>Agaricomycetidae</taxon>
        <taxon>Agaricales</taxon>
        <taxon>Tricholomatineae</taxon>
        <taxon>Clitocybaceae</taxon>
        <taxon>Collybia</taxon>
    </lineage>
</organism>
<name>A0A9P5YGN1_9AGAR</name>
<dbReference type="GO" id="GO:0016491">
    <property type="term" value="F:oxidoreductase activity"/>
    <property type="evidence" value="ECO:0007669"/>
    <property type="project" value="InterPro"/>
</dbReference>
<gene>
    <name evidence="2" type="ORF">BDZ94DRAFT_1154018</name>
</gene>
<proteinExistence type="predicted"/>
<reference evidence="2" key="1">
    <citation type="submission" date="2020-11" db="EMBL/GenBank/DDBJ databases">
        <authorList>
            <consortium name="DOE Joint Genome Institute"/>
            <person name="Ahrendt S."/>
            <person name="Riley R."/>
            <person name="Andreopoulos W."/>
            <person name="Labutti K."/>
            <person name="Pangilinan J."/>
            <person name="Ruiz-Duenas F.J."/>
            <person name="Barrasa J.M."/>
            <person name="Sanchez-Garcia M."/>
            <person name="Camarero S."/>
            <person name="Miyauchi S."/>
            <person name="Serrano A."/>
            <person name="Linde D."/>
            <person name="Babiker R."/>
            <person name="Drula E."/>
            <person name="Ayuso-Fernandez I."/>
            <person name="Pacheco R."/>
            <person name="Padilla G."/>
            <person name="Ferreira P."/>
            <person name="Barriuso J."/>
            <person name="Kellner H."/>
            <person name="Castanera R."/>
            <person name="Alfaro M."/>
            <person name="Ramirez L."/>
            <person name="Pisabarro A.G."/>
            <person name="Kuo A."/>
            <person name="Tritt A."/>
            <person name="Lipzen A."/>
            <person name="He G."/>
            <person name="Yan M."/>
            <person name="Ng V."/>
            <person name="Cullen D."/>
            <person name="Martin F."/>
            <person name="Rosso M.-N."/>
            <person name="Henrissat B."/>
            <person name="Hibbett D."/>
            <person name="Martinez A.T."/>
            <person name="Grigoriev I.V."/>
        </authorList>
    </citation>
    <scope>NUCLEOTIDE SEQUENCE</scope>
    <source>
        <strain evidence="2">CBS 247.69</strain>
    </source>
</reference>
<dbReference type="Gene3D" id="3.20.20.70">
    <property type="entry name" value="Aldolase class I"/>
    <property type="match status" value="1"/>
</dbReference>
<dbReference type="PANTHER" id="PTHR22893">
    <property type="entry name" value="NADH OXIDOREDUCTASE-RELATED"/>
    <property type="match status" value="1"/>
</dbReference>
<dbReference type="Pfam" id="PF00724">
    <property type="entry name" value="Oxidored_FMN"/>
    <property type="match status" value="1"/>
</dbReference>
<dbReference type="CDD" id="cd02933">
    <property type="entry name" value="OYE_like_FMN"/>
    <property type="match status" value="1"/>
</dbReference>
<dbReference type="InterPro" id="IPR001155">
    <property type="entry name" value="OxRdtase_FMN_N"/>
</dbReference>
<protein>
    <submittedName>
        <fullName evidence="2">FMN-linked oxidoreductase</fullName>
    </submittedName>
</protein>
<dbReference type="GO" id="GO:0010181">
    <property type="term" value="F:FMN binding"/>
    <property type="evidence" value="ECO:0007669"/>
    <property type="project" value="InterPro"/>
</dbReference>
<comment type="caution">
    <text evidence="2">The sequence shown here is derived from an EMBL/GenBank/DDBJ whole genome shotgun (WGS) entry which is preliminary data.</text>
</comment>
<dbReference type="SUPFAM" id="SSF51395">
    <property type="entry name" value="FMN-linked oxidoreductases"/>
    <property type="match status" value="1"/>
</dbReference>
<evidence type="ECO:0000313" key="3">
    <source>
        <dbReference type="Proteomes" id="UP000807353"/>
    </source>
</evidence>
<sequence>MAAAALFEPLKLGSLVLKNRVIMSAMTRNRAIPTNVPNDFMTEYYRQRAGAGLIISEGTLWSTVPGLWNTTQVEAWKKITSAVHAEGGFIFAQLWHLGRTAHPDLPEHKASGKPVYGPSAIAAAGGKFRQLPGEPGYVTPIAIDDPMKIVAEFKHAAINAKAAGFDGVEVHGAMGYIIHQFLDNSANKRTDKWGGSPENRARFPLEVLKALIEVVGADKVGIKLAPCGGPNDMGMPLEDTLATYKYFVTEVNKLGIAYILFLRYYAMIDPAGRGTEHDVLDTYKPLIKAPTLVFGNGGFQPPEAATAVAEGKMDAAVFGLPFIANPDLPKRIRTGKELNLQFDFPSLYNHSGDEESVKKGFVDYPVAVYD</sequence>
<keyword evidence="3" id="KW-1185">Reference proteome</keyword>
<dbReference type="AlphaFoldDB" id="A0A9P5YGN1"/>
<dbReference type="PANTHER" id="PTHR22893:SF91">
    <property type="entry name" value="NADPH DEHYDROGENASE 2-RELATED"/>
    <property type="match status" value="1"/>
</dbReference>
<dbReference type="InterPro" id="IPR013785">
    <property type="entry name" value="Aldolase_TIM"/>
</dbReference>
<accession>A0A9P5YGN1</accession>
<evidence type="ECO:0000259" key="1">
    <source>
        <dbReference type="Pfam" id="PF00724"/>
    </source>
</evidence>
<feature type="domain" description="NADH:flavin oxidoreductase/NADH oxidase N-terminal" evidence="1">
    <location>
        <begin position="6"/>
        <end position="339"/>
    </location>
</feature>
<dbReference type="InterPro" id="IPR045247">
    <property type="entry name" value="Oye-like"/>
</dbReference>
<evidence type="ECO:0000313" key="2">
    <source>
        <dbReference type="EMBL" id="KAF9468284.1"/>
    </source>
</evidence>
<dbReference type="EMBL" id="MU150233">
    <property type="protein sequence ID" value="KAF9468284.1"/>
    <property type="molecule type" value="Genomic_DNA"/>
</dbReference>
<dbReference type="OrthoDB" id="276546at2759"/>
<dbReference type="Proteomes" id="UP000807353">
    <property type="component" value="Unassembled WGS sequence"/>
</dbReference>